<protein>
    <submittedName>
        <fullName evidence="1">Uncharacterized protein</fullName>
    </submittedName>
</protein>
<feature type="non-terminal residue" evidence="1">
    <location>
        <position position="1"/>
    </location>
</feature>
<keyword evidence="2" id="KW-1185">Reference proteome</keyword>
<accession>A0A1V6PQ07</accession>
<dbReference type="Proteomes" id="UP000191612">
    <property type="component" value="Unassembled WGS sequence"/>
</dbReference>
<feature type="non-terminal residue" evidence="1">
    <location>
        <position position="73"/>
    </location>
</feature>
<gene>
    <name evidence="1" type="ORF">PENSOL_c339G04984</name>
</gene>
<evidence type="ECO:0000313" key="1">
    <source>
        <dbReference type="EMBL" id="OQD79089.1"/>
    </source>
</evidence>
<evidence type="ECO:0000313" key="2">
    <source>
        <dbReference type="Proteomes" id="UP000191612"/>
    </source>
</evidence>
<organism evidence="1 2">
    <name type="scientific">Penicillium solitum</name>
    <dbReference type="NCBI Taxonomy" id="60172"/>
    <lineage>
        <taxon>Eukaryota</taxon>
        <taxon>Fungi</taxon>
        <taxon>Dikarya</taxon>
        <taxon>Ascomycota</taxon>
        <taxon>Pezizomycotina</taxon>
        <taxon>Eurotiomycetes</taxon>
        <taxon>Eurotiomycetidae</taxon>
        <taxon>Eurotiales</taxon>
        <taxon>Aspergillaceae</taxon>
        <taxon>Penicillium</taxon>
    </lineage>
</organism>
<name>A0A1V6PQ07_9EURO</name>
<proteinExistence type="predicted"/>
<reference evidence="2" key="1">
    <citation type="journal article" date="2017" name="Nat. Microbiol.">
        <title>Global analysis of biosynthetic gene clusters reveals vast potential of secondary metabolite production in Penicillium species.</title>
        <authorList>
            <person name="Nielsen J.C."/>
            <person name="Grijseels S."/>
            <person name="Prigent S."/>
            <person name="Ji B."/>
            <person name="Dainat J."/>
            <person name="Nielsen K.F."/>
            <person name="Frisvad J.C."/>
            <person name="Workman M."/>
            <person name="Nielsen J."/>
        </authorList>
    </citation>
    <scope>NUCLEOTIDE SEQUENCE [LARGE SCALE GENOMIC DNA]</scope>
    <source>
        <strain evidence="2">IBT 29525</strain>
    </source>
</reference>
<dbReference type="EMBL" id="MDYO01000338">
    <property type="protein sequence ID" value="OQD79089.1"/>
    <property type="molecule type" value="Genomic_DNA"/>
</dbReference>
<dbReference type="AlphaFoldDB" id="A0A1V6PQ07"/>
<comment type="caution">
    <text evidence="1">The sequence shown here is derived from an EMBL/GenBank/DDBJ whole genome shotgun (WGS) entry which is preliminary data.</text>
</comment>
<sequence length="73" mass="8424">SHLHKQRIPHLKFPPRKQSDAVFKALYKSASRVSYGGYLLVQNYPLHLIAGPYRSHRPLWQLLAILLMRTGST</sequence>